<accession>A0ABS1JQT8</accession>
<keyword evidence="2" id="KW-1185">Reference proteome</keyword>
<comment type="caution">
    <text evidence="1">The sequence shown here is derived from an EMBL/GenBank/DDBJ whole genome shotgun (WGS) entry which is preliminary data.</text>
</comment>
<evidence type="ECO:0000313" key="1">
    <source>
        <dbReference type="EMBL" id="MBL0426639.1"/>
    </source>
</evidence>
<organism evidence="1 2">
    <name type="scientific">Ramlibacter alkalitolerans</name>
    <dbReference type="NCBI Taxonomy" id="2039631"/>
    <lineage>
        <taxon>Bacteria</taxon>
        <taxon>Pseudomonadati</taxon>
        <taxon>Pseudomonadota</taxon>
        <taxon>Betaproteobacteria</taxon>
        <taxon>Burkholderiales</taxon>
        <taxon>Comamonadaceae</taxon>
        <taxon>Ramlibacter</taxon>
    </lineage>
</organism>
<evidence type="ECO:0000313" key="2">
    <source>
        <dbReference type="Proteomes" id="UP000622707"/>
    </source>
</evidence>
<sequence length="96" mass="10630">MPRRPRHEDDDKLLAIIASLPPAAAGARHSVAGICNHNDQVYRRVQLFSALELFLFIARLNALGFAQESGARAGKYAYDVVFRKAPKRPPSIDSVE</sequence>
<proteinExistence type="predicted"/>
<gene>
    <name evidence="1" type="ORF">JI746_16105</name>
</gene>
<protein>
    <submittedName>
        <fullName evidence="1">Uncharacterized protein</fullName>
    </submittedName>
</protein>
<dbReference type="RefSeq" id="WP_201690856.1">
    <property type="nucleotide sequence ID" value="NZ_JAEQND010000008.1"/>
</dbReference>
<dbReference type="EMBL" id="JAEQND010000008">
    <property type="protein sequence ID" value="MBL0426639.1"/>
    <property type="molecule type" value="Genomic_DNA"/>
</dbReference>
<name>A0ABS1JQT8_9BURK</name>
<dbReference type="Proteomes" id="UP000622707">
    <property type="component" value="Unassembled WGS sequence"/>
</dbReference>
<reference evidence="1 2" key="1">
    <citation type="journal article" date="2017" name="Int. J. Syst. Evol. Microbiol.">
        <title>Ramlibacter alkalitolerans sp. nov., alkali-tolerant bacterium isolated from soil of ginseng.</title>
        <authorList>
            <person name="Lee D.H."/>
            <person name="Cha C.J."/>
        </authorList>
    </citation>
    <scope>NUCLEOTIDE SEQUENCE [LARGE SCALE GENOMIC DNA]</scope>
    <source>
        <strain evidence="1 2">KACC 19305</strain>
    </source>
</reference>